<dbReference type="EMBL" id="JAGFNK010000067">
    <property type="protein sequence ID" value="KAI9509316.1"/>
    <property type="molecule type" value="Genomic_DNA"/>
</dbReference>
<name>A0ACC0UCT3_9AGAM</name>
<reference evidence="1" key="1">
    <citation type="submission" date="2021-03" db="EMBL/GenBank/DDBJ databases">
        <title>Evolutionary priming and transition to the ectomycorrhizal habit in an iconic lineage of mushroom-forming fungi: is preadaptation a requirement?</title>
        <authorList>
            <consortium name="DOE Joint Genome Institute"/>
            <person name="Looney B.P."/>
            <person name="Miyauchi S."/>
            <person name="Morin E."/>
            <person name="Drula E."/>
            <person name="Courty P.E."/>
            <person name="Chicoki N."/>
            <person name="Fauchery L."/>
            <person name="Kohler A."/>
            <person name="Kuo A."/>
            <person name="LaButti K."/>
            <person name="Pangilinan J."/>
            <person name="Lipzen A."/>
            <person name="Riley R."/>
            <person name="Andreopoulos W."/>
            <person name="He G."/>
            <person name="Johnson J."/>
            <person name="Barry K.W."/>
            <person name="Grigoriev I.V."/>
            <person name="Nagy L."/>
            <person name="Hibbett D."/>
            <person name="Henrissat B."/>
            <person name="Matheny P.B."/>
            <person name="Labbe J."/>
            <person name="Martin A.F."/>
        </authorList>
    </citation>
    <scope>NUCLEOTIDE SEQUENCE</scope>
    <source>
        <strain evidence="1">BPL698</strain>
    </source>
</reference>
<comment type="caution">
    <text evidence="1">The sequence shown here is derived from an EMBL/GenBank/DDBJ whole genome shotgun (WGS) entry which is preliminary data.</text>
</comment>
<sequence length="152" mass="17356">MKIQVPRLSCRHPIYTLHRVAVVGNPAYLTPPHTAIFQRVLDNPQVILSLPPAGLVPVRGRLSLLKSALSLYILLANPCFTSFSYARHLIFTIRALIFFFFVFRVSTNYRYPCLPPNRCIATNTRPIISIPILFTKLFFYFLCVFVTRAAVL</sequence>
<evidence type="ECO:0000313" key="1">
    <source>
        <dbReference type="EMBL" id="KAI9509316.1"/>
    </source>
</evidence>
<protein>
    <submittedName>
        <fullName evidence="1">Uncharacterized protein</fullName>
    </submittedName>
</protein>
<gene>
    <name evidence="1" type="ORF">F5148DRAFT_773531</name>
</gene>
<evidence type="ECO:0000313" key="2">
    <source>
        <dbReference type="Proteomes" id="UP001207468"/>
    </source>
</evidence>
<accession>A0ACC0UCT3</accession>
<proteinExistence type="predicted"/>
<dbReference type="Proteomes" id="UP001207468">
    <property type="component" value="Unassembled WGS sequence"/>
</dbReference>
<organism evidence="1 2">
    <name type="scientific">Russula earlei</name>
    <dbReference type="NCBI Taxonomy" id="71964"/>
    <lineage>
        <taxon>Eukaryota</taxon>
        <taxon>Fungi</taxon>
        <taxon>Dikarya</taxon>
        <taxon>Basidiomycota</taxon>
        <taxon>Agaricomycotina</taxon>
        <taxon>Agaricomycetes</taxon>
        <taxon>Russulales</taxon>
        <taxon>Russulaceae</taxon>
        <taxon>Russula</taxon>
    </lineage>
</organism>
<keyword evidence="2" id="KW-1185">Reference proteome</keyword>